<protein>
    <submittedName>
        <fullName evidence="1">Uncharacterized protein</fullName>
    </submittedName>
</protein>
<organism evidence="1">
    <name type="scientific">Arundo donax</name>
    <name type="common">Giant reed</name>
    <name type="synonym">Donax arundinaceus</name>
    <dbReference type="NCBI Taxonomy" id="35708"/>
    <lineage>
        <taxon>Eukaryota</taxon>
        <taxon>Viridiplantae</taxon>
        <taxon>Streptophyta</taxon>
        <taxon>Embryophyta</taxon>
        <taxon>Tracheophyta</taxon>
        <taxon>Spermatophyta</taxon>
        <taxon>Magnoliopsida</taxon>
        <taxon>Liliopsida</taxon>
        <taxon>Poales</taxon>
        <taxon>Poaceae</taxon>
        <taxon>PACMAD clade</taxon>
        <taxon>Arundinoideae</taxon>
        <taxon>Arundineae</taxon>
        <taxon>Arundo</taxon>
    </lineage>
</organism>
<evidence type="ECO:0000313" key="1">
    <source>
        <dbReference type="EMBL" id="JAD66220.1"/>
    </source>
</evidence>
<proteinExistence type="predicted"/>
<accession>A0A0A9BYJ8</accession>
<reference evidence="1" key="1">
    <citation type="submission" date="2014-09" db="EMBL/GenBank/DDBJ databases">
        <authorList>
            <person name="Magalhaes I.L.F."/>
            <person name="Oliveira U."/>
            <person name="Santos F.R."/>
            <person name="Vidigal T.H.D.A."/>
            <person name="Brescovit A.D."/>
            <person name="Santos A.J."/>
        </authorList>
    </citation>
    <scope>NUCLEOTIDE SEQUENCE</scope>
    <source>
        <tissue evidence="1">Shoot tissue taken approximately 20 cm above the soil surface</tissue>
    </source>
</reference>
<dbReference type="EMBL" id="GBRH01231675">
    <property type="protein sequence ID" value="JAD66220.1"/>
    <property type="molecule type" value="Transcribed_RNA"/>
</dbReference>
<reference evidence="1" key="2">
    <citation type="journal article" date="2015" name="Data Brief">
        <title>Shoot transcriptome of the giant reed, Arundo donax.</title>
        <authorList>
            <person name="Barrero R.A."/>
            <person name="Guerrero F.D."/>
            <person name="Moolhuijzen P."/>
            <person name="Goolsby J.A."/>
            <person name="Tidwell J."/>
            <person name="Bellgard S.E."/>
            <person name="Bellgard M.I."/>
        </authorList>
    </citation>
    <scope>NUCLEOTIDE SEQUENCE</scope>
    <source>
        <tissue evidence="1">Shoot tissue taken approximately 20 cm above the soil surface</tissue>
    </source>
</reference>
<name>A0A0A9BYJ8_ARUDO</name>
<dbReference type="AlphaFoldDB" id="A0A0A9BYJ8"/>
<sequence length="46" mass="5193">MLPSHIEKCMKAIQAPYNRVKKPHGLMGYLTTKKSRGYSIGVQSFP</sequence>